<evidence type="ECO:0000313" key="3">
    <source>
        <dbReference type="Proteomes" id="UP000299102"/>
    </source>
</evidence>
<dbReference type="EMBL" id="BGZK01000689">
    <property type="protein sequence ID" value="GBP56292.1"/>
    <property type="molecule type" value="Genomic_DNA"/>
</dbReference>
<evidence type="ECO:0000313" key="2">
    <source>
        <dbReference type="EMBL" id="GBP56292.1"/>
    </source>
</evidence>
<protein>
    <submittedName>
        <fullName evidence="2">Uncharacterized protein</fullName>
    </submittedName>
</protein>
<accession>A0A4C1X026</accession>
<proteinExistence type="predicted"/>
<comment type="caution">
    <text evidence="2">The sequence shown here is derived from an EMBL/GenBank/DDBJ whole genome shotgun (WGS) entry which is preliminary data.</text>
</comment>
<sequence>MICIRIGTGYKAWKFILVSSDRMIFSRRAYKTPNNVGARFLGWRSGGAARSSRWPVSHMNGRSVGDCDDVNSRPPP</sequence>
<dbReference type="Proteomes" id="UP000299102">
    <property type="component" value="Unassembled WGS sequence"/>
</dbReference>
<organism evidence="2 3">
    <name type="scientific">Eumeta variegata</name>
    <name type="common">Bagworm moth</name>
    <name type="synonym">Eumeta japonica</name>
    <dbReference type="NCBI Taxonomy" id="151549"/>
    <lineage>
        <taxon>Eukaryota</taxon>
        <taxon>Metazoa</taxon>
        <taxon>Ecdysozoa</taxon>
        <taxon>Arthropoda</taxon>
        <taxon>Hexapoda</taxon>
        <taxon>Insecta</taxon>
        <taxon>Pterygota</taxon>
        <taxon>Neoptera</taxon>
        <taxon>Endopterygota</taxon>
        <taxon>Lepidoptera</taxon>
        <taxon>Glossata</taxon>
        <taxon>Ditrysia</taxon>
        <taxon>Tineoidea</taxon>
        <taxon>Psychidae</taxon>
        <taxon>Oiketicinae</taxon>
        <taxon>Eumeta</taxon>
    </lineage>
</organism>
<dbReference type="AlphaFoldDB" id="A0A4C1X026"/>
<evidence type="ECO:0000256" key="1">
    <source>
        <dbReference type="SAM" id="MobiDB-lite"/>
    </source>
</evidence>
<reference evidence="2 3" key="1">
    <citation type="journal article" date="2019" name="Commun. Biol.">
        <title>The bagworm genome reveals a unique fibroin gene that provides high tensile strength.</title>
        <authorList>
            <person name="Kono N."/>
            <person name="Nakamura H."/>
            <person name="Ohtoshi R."/>
            <person name="Tomita M."/>
            <person name="Numata K."/>
            <person name="Arakawa K."/>
        </authorList>
    </citation>
    <scope>NUCLEOTIDE SEQUENCE [LARGE SCALE GENOMIC DNA]</scope>
</reference>
<name>A0A4C1X026_EUMVA</name>
<gene>
    <name evidence="2" type="ORF">EVAR_28872_1</name>
</gene>
<feature type="region of interest" description="Disordered" evidence="1">
    <location>
        <begin position="49"/>
        <end position="76"/>
    </location>
</feature>
<keyword evidence="3" id="KW-1185">Reference proteome</keyword>